<evidence type="ECO:0000313" key="9">
    <source>
        <dbReference type="EMBL" id="QAV20831.1"/>
    </source>
</evidence>
<feature type="binding site" evidence="7">
    <location>
        <position position="186"/>
    </location>
    <ligand>
        <name>substrate</name>
    </ligand>
</feature>
<sequence>MKGEVNNSMHGFLIDLDGTLYKGNEAIPGAKEFVDLLNKNSLPYLLVTNNSSRSPEHVAGHLNGMGIEVGPDRVYTTAMASAQYLLEHGSGNRVYCIGEEGLQSALLEAGFELTDKEPDYVVQGIDRQLSYDKLASAVKHLLGGARYILTNPDHLLPSDSGLIPGAGSIGALIRTASGANPVVIGKPSPVIMNYALARLELQAKDTWVIGDNTATDIGGGIAAGCRTALVLTGLATEANVREHISKSGNEPDLICRDLPHFWNSLMK</sequence>
<dbReference type="KEGG" id="pchi:PC41400_25355"/>
<comment type="function">
    <text evidence="5">Catalyzes the dephosphorylation of 2-6 carbon acid sugars in vitro.</text>
</comment>
<dbReference type="InterPro" id="IPR023214">
    <property type="entry name" value="HAD_sf"/>
</dbReference>
<evidence type="ECO:0000256" key="3">
    <source>
        <dbReference type="ARBA" id="ARBA00022801"/>
    </source>
</evidence>
<dbReference type="EC" id="3.1.3.-" evidence="5"/>
<dbReference type="AlphaFoldDB" id="A0A410X2L3"/>
<feature type="active site" description="Nucleophile" evidence="6">
    <location>
        <position position="15"/>
    </location>
</feature>
<dbReference type="Pfam" id="PF13344">
    <property type="entry name" value="Hydrolase_6"/>
    <property type="match status" value="1"/>
</dbReference>
<evidence type="ECO:0000256" key="2">
    <source>
        <dbReference type="ARBA" id="ARBA00022723"/>
    </source>
</evidence>
<reference evidence="9 10" key="1">
    <citation type="submission" date="2018-01" db="EMBL/GenBank/DDBJ databases">
        <title>The whole genome sequencing and assembly of Paenibacillus chitinolyticus KCCM 41400 strain.</title>
        <authorList>
            <person name="Kim J.-Y."/>
            <person name="Park M.-K."/>
            <person name="Lee Y.-J."/>
            <person name="Yi H."/>
            <person name="Bahn Y.-S."/>
            <person name="Kim J.F."/>
            <person name="Lee D.-W."/>
        </authorList>
    </citation>
    <scope>NUCLEOTIDE SEQUENCE [LARGE SCALE GENOMIC DNA]</scope>
    <source>
        <strain evidence="9 10">KCCM 41400</strain>
    </source>
</reference>
<protein>
    <recommendedName>
        <fullName evidence="5">Acid sugar phosphatase</fullName>
        <ecNumber evidence="5">3.1.3.-</ecNumber>
    </recommendedName>
</protein>
<keyword evidence="4 5" id="KW-0460">Magnesium</keyword>
<dbReference type="Pfam" id="PF13242">
    <property type="entry name" value="Hydrolase_like"/>
    <property type="match status" value="1"/>
</dbReference>
<comment type="cofactor">
    <cofactor evidence="8">
        <name>Mg(2+)</name>
        <dbReference type="ChEBI" id="CHEBI:18420"/>
    </cofactor>
    <text evidence="8">Divalent metal ions. Mg(2+) is the most effective.</text>
</comment>
<feature type="binding site" evidence="8">
    <location>
        <position position="211"/>
    </location>
    <ligand>
        <name>Mg(2+)</name>
        <dbReference type="ChEBI" id="CHEBI:18420"/>
    </ligand>
</feature>
<evidence type="ECO:0000256" key="5">
    <source>
        <dbReference type="PIRNR" id="PIRNR000915"/>
    </source>
</evidence>
<dbReference type="OrthoDB" id="9810449at2"/>
<evidence type="ECO:0000256" key="7">
    <source>
        <dbReference type="PIRSR" id="PIRSR000915-2"/>
    </source>
</evidence>
<dbReference type="SFLD" id="SFLDS00003">
    <property type="entry name" value="Haloacid_Dehalogenase"/>
    <property type="match status" value="1"/>
</dbReference>
<dbReference type="PANTHER" id="PTHR19288:SF46">
    <property type="entry name" value="HALOACID DEHALOGENASE-LIKE HYDROLASE DOMAIN-CONTAINING PROTEIN 2"/>
    <property type="match status" value="1"/>
</dbReference>
<keyword evidence="2 5" id="KW-0479">Metal-binding</keyword>
<dbReference type="InterPro" id="IPR006357">
    <property type="entry name" value="HAD-SF_hydro_IIA"/>
</dbReference>
<dbReference type="PIRSF" id="PIRSF000915">
    <property type="entry name" value="PGP-type_phosphatase"/>
    <property type="match status" value="1"/>
</dbReference>
<dbReference type="NCBIfam" id="TIGR01457">
    <property type="entry name" value="HAD-SF-IIA-hyp2"/>
    <property type="match status" value="1"/>
</dbReference>
<dbReference type="GO" id="GO:0005737">
    <property type="term" value="C:cytoplasm"/>
    <property type="evidence" value="ECO:0007669"/>
    <property type="project" value="TreeGrafter"/>
</dbReference>
<feature type="binding site" evidence="8">
    <location>
        <position position="15"/>
    </location>
    <ligand>
        <name>Mg(2+)</name>
        <dbReference type="ChEBI" id="CHEBI:18420"/>
    </ligand>
</feature>
<evidence type="ECO:0000256" key="4">
    <source>
        <dbReference type="ARBA" id="ARBA00022842"/>
    </source>
</evidence>
<dbReference type="GO" id="GO:0016791">
    <property type="term" value="F:phosphatase activity"/>
    <property type="evidence" value="ECO:0007669"/>
    <property type="project" value="TreeGrafter"/>
</dbReference>
<name>A0A410X2L3_9BACL</name>
<dbReference type="PANTHER" id="PTHR19288">
    <property type="entry name" value="4-NITROPHENYLPHOSPHATASE-RELATED"/>
    <property type="match status" value="1"/>
</dbReference>
<evidence type="ECO:0000256" key="6">
    <source>
        <dbReference type="PIRSR" id="PIRSR000915-1"/>
    </source>
</evidence>
<dbReference type="InterPro" id="IPR006354">
    <property type="entry name" value="HAD-SF_hydro_IIA_hyp1"/>
</dbReference>
<proteinExistence type="inferred from homology"/>
<dbReference type="SUPFAM" id="SSF56784">
    <property type="entry name" value="HAD-like"/>
    <property type="match status" value="1"/>
</dbReference>
<dbReference type="Gene3D" id="3.40.50.1000">
    <property type="entry name" value="HAD superfamily/HAD-like"/>
    <property type="match status" value="2"/>
</dbReference>
<feature type="binding site" evidence="8">
    <location>
        <position position="17"/>
    </location>
    <ligand>
        <name>Mg(2+)</name>
        <dbReference type="ChEBI" id="CHEBI:18420"/>
    </ligand>
</feature>
<evidence type="ECO:0000313" key="10">
    <source>
        <dbReference type="Proteomes" id="UP000288943"/>
    </source>
</evidence>
<dbReference type="NCBIfam" id="TIGR01460">
    <property type="entry name" value="HAD-SF-IIA"/>
    <property type="match status" value="1"/>
</dbReference>
<feature type="active site" description="Proton donor" evidence="6">
    <location>
        <position position="17"/>
    </location>
</feature>
<dbReference type="CDD" id="cd07530">
    <property type="entry name" value="HAD_Pase_UmpH-like"/>
    <property type="match status" value="1"/>
</dbReference>
<dbReference type="SFLD" id="SFLDG01139">
    <property type="entry name" value="C2.A:_Pyridoxal_Phosphate_Phos"/>
    <property type="match status" value="1"/>
</dbReference>
<keyword evidence="3 9" id="KW-0378">Hydrolase</keyword>
<dbReference type="Proteomes" id="UP000288943">
    <property type="component" value="Chromosome"/>
</dbReference>
<organism evidence="9 10">
    <name type="scientific">Paenibacillus chitinolyticus</name>
    <dbReference type="NCBI Taxonomy" id="79263"/>
    <lineage>
        <taxon>Bacteria</taxon>
        <taxon>Bacillati</taxon>
        <taxon>Bacillota</taxon>
        <taxon>Bacilli</taxon>
        <taxon>Bacillales</taxon>
        <taxon>Paenibacillaceae</taxon>
        <taxon>Paenibacillus</taxon>
    </lineage>
</organism>
<gene>
    <name evidence="9" type="ORF">PC41400_25355</name>
</gene>
<accession>A0A410X2L3</accession>
<dbReference type="EMBL" id="CP026520">
    <property type="protein sequence ID" value="QAV20831.1"/>
    <property type="molecule type" value="Genomic_DNA"/>
</dbReference>
<dbReference type="InterPro" id="IPR036412">
    <property type="entry name" value="HAD-like_sf"/>
</dbReference>
<evidence type="ECO:0000256" key="1">
    <source>
        <dbReference type="ARBA" id="ARBA00006696"/>
    </source>
</evidence>
<evidence type="ECO:0000256" key="8">
    <source>
        <dbReference type="PIRSR" id="PIRSR000915-3"/>
    </source>
</evidence>
<dbReference type="GO" id="GO:0046872">
    <property type="term" value="F:metal ion binding"/>
    <property type="evidence" value="ECO:0007669"/>
    <property type="project" value="UniProtKB-KW"/>
</dbReference>
<comment type="similarity">
    <text evidence="1 5">Belongs to the HAD-like hydrolase superfamily. NagD family.</text>
</comment>